<dbReference type="GO" id="GO:0005198">
    <property type="term" value="F:structural molecule activity"/>
    <property type="evidence" value="ECO:0007669"/>
    <property type="project" value="InterPro"/>
</dbReference>
<reference evidence="8" key="1">
    <citation type="submission" date="2017-11" db="EMBL/GenBank/DDBJ databases">
        <title>The sensing device of the deep-sea amphipod.</title>
        <authorList>
            <person name="Kobayashi H."/>
            <person name="Nagahama T."/>
            <person name="Arai W."/>
            <person name="Sasagawa Y."/>
            <person name="Umeda M."/>
            <person name="Hayashi T."/>
            <person name="Nikaido I."/>
            <person name="Watanabe H."/>
            <person name="Oguri K."/>
            <person name="Kitazato H."/>
            <person name="Fujioka K."/>
            <person name="Kido Y."/>
            <person name="Takami H."/>
        </authorList>
    </citation>
    <scope>NUCLEOTIDE SEQUENCE</scope>
    <source>
        <tissue evidence="8">Whole body</tissue>
    </source>
</reference>
<comment type="similarity">
    <text evidence="2 6">Belongs to the clathrin light chain family.</text>
</comment>
<dbReference type="GO" id="GO:0030132">
    <property type="term" value="C:clathrin coat of coated pit"/>
    <property type="evidence" value="ECO:0007669"/>
    <property type="project" value="InterPro"/>
</dbReference>
<dbReference type="GO" id="GO:0032050">
    <property type="term" value="F:clathrin heavy chain binding"/>
    <property type="evidence" value="ECO:0007669"/>
    <property type="project" value="TreeGrafter"/>
</dbReference>
<comment type="subcellular location">
    <subcellularLocation>
        <location evidence="1 6">Cytoplasmic vesicle membrane</location>
        <topology evidence="1 6">Peripheral membrane protein</topology>
        <orientation evidence="1 6">Cytoplasmic side</orientation>
    </subcellularLocation>
    <subcellularLocation>
        <location evidence="6">Membrane</location>
        <location evidence="6">Coated pit</location>
        <topology evidence="6">Peripheral membrane protein</topology>
        <orientation evidence="6">Cytoplasmic side</orientation>
    </subcellularLocation>
    <text evidence="6">Cytoplasmic face of coated pits and vesicles.</text>
</comment>
<evidence type="ECO:0000256" key="3">
    <source>
        <dbReference type="ARBA" id="ARBA00023136"/>
    </source>
</evidence>
<evidence type="ECO:0000256" key="7">
    <source>
        <dbReference type="SAM" id="MobiDB-lite"/>
    </source>
</evidence>
<evidence type="ECO:0000256" key="2">
    <source>
        <dbReference type="ARBA" id="ARBA00005263"/>
    </source>
</evidence>
<proteinExistence type="evidence at transcript level"/>
<sequence length="219" mass="24020">MDGFGDNFVPNGDVAVDPAAEFLAREQDQLAGIEDVAVIQEPVTDNAEPAAAAADDAAHEDADALTNNNNAANDDSAAADDTLTPGAAIAPQPTPERVVTPVPRVDPEAIRIWREEHQRKLVEKDVSEENAKDALREKAKQELADWYKQHDEQVAKTRQANRCAEKELVADTERPEPGTEWERIAKLCDFSPKTAKSSRDVSRMRSIVLHVKQNPPLKA</sequence>
<dbReference type="GO" id="GO:0030672">
    <property type="term" value="C:synaptic vesicle membrane"/>
    <property type="evidence" value="ECO:0007669"/>
    <property type="project" value="TreeGrafter"/>
</dbReference>
<feature type="compositionally biased region" description="Low complexity" evidence="7">
    <location>
        <begin position="45"/>
        <end position="55"/>
    </location>
</feature>
<keyword evidence="5 6" id="KW-0968">Cytoplasmic vesicle</keyword>
<keyword evidence="4 6" id="KW-0168">Coated pit</keyword>
<dbReference type="AlphaFoldDB" id="A0A6A7FPB0"/>
<protein>
    <recommendedName>
        <fullName evidence="6">Clathrin light chain</fullName>
    </recommendedName>
</protein>
<evidence type="ECO:0000256" key="5">
    <source>
        <dbReference type="ARBA" id="ARBA00023329"/>
    </source>
</evidence>
<name>A0A6A7FPB0_9CRUS</name>
<dbReference type="Pfam" id="PF01086">
    <property type="entry name" value="Clathrin_lg_ch"/>
    <property type="match status" value="1"/>
</dbReference>
<evidence type="ECO:0000313" key="8">
    <source>
        <dbReference type="EMBL" id="LAC20411.1"/>
    </source>
</evidence>
<evidence type="ECO:0000256" key="1">
    <source>
        <dbReference type="ARBA" id="ARBA00004180"/>
    </source>
</evidence>
<dbReference type="GO" id="GO:0030130">
    <property type="term" value="C:clathrin coat of trans-Golgi network vesicle"/>
    <property type="evidence" value="ECO:0007669"/>
    <property type="project" value="InterPro"/>
</dbReference>
<keyword evidence="3 6" id="KW-0472">Membrane</keyword>
<dbReference type="EMBL" id="IACT01001045">
    <property type="protein sequence ID" value="LAC20411.1"/>
    <property type="molecule type" value="mRNA"/>
</dbReference>
<feature type="region of interest" description="Disordered" evidence="7">
    <location>
        <begin position="42"/>
        <end position="103"/>
    </location>
</feature>
<accession>A0A6A7FPB0</accession>
<evidence type="ECO:0000256" key="4">
    <source>
        <dbReference type="ARBA" id="ARBA00023176"/>
    </source>
</evidence>
<organism evidence="8">
    <name type="scientific">Hirondellea gigas</name>
    <dbReference type="NCBI Taxonomy" id="1518452"/>
    <lineage>
        <taxon>Eukaryota</taxon>
        <taxon>Metazoa</taxon>
        <taxon>Ecdysozoa</taxon>
        <taxon>Arthropoda</taxon>
        <taxon>Crustacea</taxon>
        <taxon>Multicrustacea</taxon>
        <taxon>Malacostraca</taxon>
        <taxon>Eumalacostraca</taxon>
        <taxon>Peracarida</taxon>
        <taxon>Amphipoda</taxon>
        <taxon>Amphilochidea</taxon>
        <taxon>Lysianassida</taxon>
        <taxon>Lysianassidira</taxon>
        <taxon>Lysianassoidea</taxon>
        <taxon>Lysianassidae</taxon>
        <taxon>Hirondellea</taxon>
    </lineage>
</organism>
<dbReference type="PANTHER" id="PTHR10639:SF7">
    <property type="entry name" value="CLATHRIN LIGHT CHAIN"/>
    <property type="match status" value="1"/>
</dbReference>
<feature type="compositionally biased region" description="Low complexity" evidence="7">
    <location>
        <begin position="64"/>
        <end position="84"/>
    </location>
</feature>
<dbReference type="PANTHER" id="PTHR10639">
    <property type="entry name" value="CLATHRIN LIGHT CHAIN"/>
    <property type="match status" value="1"/>
</dbReference>
<dbReference type="GO" id="GO:0006886">
    <property type="term" value="P:intracellular protein transport"/>
    <property type="evidence" value="ECO:0007669"/>
    <property type="project" value="InterPro"/>
</dbReference>
<comment type="function">
    <text evidence="6">Clathrin is the major protein of the polyhedral coat of coated pits and vesicles.</text>
</comment>
<dbReference type="GO" id="GO:0072583">
    <property type="term" value="P:clathrin-dependent endocytosis"/>
    <property type="evidence" value="ECO:0007669"/>
    <property type="project" value="TreeGrafter"/>
</dbReference>
<dbReference type="InterPro" id="IPR000996">
    <property type="entry name" value="Clathrin_L-chain"/>
</dbReference>
<dbReference type="GO" id="GO:0099631">
    <property type="term" value="C:postsynaptic endocytic zone cytoplasmic component"/>
    <property type="evidence" value="ECO:0007669"/>
    <property type="project" value="TreeGrafter"/>
</dbReference>
<evidence type="ECO:0000256" key="6">
    <source>
        <dbReference type="RuleBase" id="RU363137"/>
    </source>
</evidence>